<dbReference type="GO" id="GO:0005770">
    <property type="term" value="C:late endosome"/>
    <property type="evidence" value="ECO:0007669"/>
    <property type="project" value="TreeGrafter"/>
</dbReference>
<accession>A0A5C6PFE7</accession>
<evidence type="ECO:0000256" key="2">
    <source>
        <dbReference type="ARBA" id="ARBA00023157"/>
    </source>
</evidence>
<evidence type="ECO:0000313" key="5">
    <source>
        <dbReference type="EMBL" id="TWW78524.1"/>
    </source>
</evidence>
<dbReference type="GO" id="GO:0005615">
    <property type="term" value="C:extracellular space"/>
    <property type="evidence" value="ECO:0007669"/>
    <property type="project" value="TreeGrafter"/>
</dbReference>
<dbReference type="Gene3D" id="3.10.450.10">
    <property type="match status" value="1"/>
</dbReference>
<reference evidence="5 6" key="1">
    <citation type="submission" date="2019-04" db="EMBL/GenBank/DDBJ databases">
        <title>Chromosome genome assembly for Takifugu flavidus.</title>
        <authorList>
            <person name="Xiao S."/>
        </authorList>
    </citation>
    <scope>NUCLEOTIDE SEQUENCE [LARGE SCALE GENOMIC DNA]</scope>
    <source>
        <strain evidence="5">HTHZ2018</strain>
        <tissue evidence="5">Muscle</tissue>
    </source>
</reference>
<comment type="similarity">
    <text evidence="1">Belongs to the cystatin family.</text>
</comment>
<dbReference type="EMBL" id="RHFK02000003">
    <property type="protein sequence ID" value="TWW78524.1"/>
    <property type="molecule type" value="Genomic_DNA"/>
</dbReference>
<feature type="chain" id="PRO_5023048343" description="Cystatin domain-containing protein" evidence="3">
    <location>
        <begin position="20"/>
        <end position="139"/>
    </location>
</feature>
<dbReference type="SMART" id="SM00043">
    <property type="entry name" value="CY"/>
    <property type="match status" value="1"/>
</dbReference>
<dbReference type="InterPro" id="IPR042886">
    <property type="entry name" value="Cystatin-F"/>
</dbReference>
<evidence type="ECO:0000256" key="3">
    <source>
        <dbReference type="SAM" id="SignalP"/>
    </source>
</evidence>
<dbReference type="PANTHER" id="PTHR47141">
    <property type="entry name" value="CYSTATIN-F"/>
    <property type="match status" value="1"/>
</dbReference>
<keyword evidence="2" id="KW-1015">Disulfide bond</keyword>
<dbReference type="GO" id="GO:0031643">
    <property type="term" value="P:positive regulation of myelination"/>
    <property type="evidence" value="ECO:0007669"/>
    <property type="project" value="TreeGrafter"/>
</dbReference>
<name>A0A5C6PFE7_9TELE</name>
<dbReference type="InterPro" id="IPR046350">
    <property type="entry name" value="Cystatin_sf"/>
</dbReference>
<dbReference type="GO" id="GO:0006955">
    <property type="term" value="P:immune response"/>
    <property type="evidence" value="ECO:0007669"/>
    <property type="project" value="InterPro"/>
</dbReference>
<keyword evidence="3" id="KW-0732">Signal</keyword>
<feature type="signal peptide" evidence="3">
    <location>
        <begin position="1"/>
        <end position="19"/>
    </location>
</feature>
<dbReference type="FunFam" id="3.10.450.10:FF:000004">
    <property type="entry name" value="Cystatin C"/>
    <property type="match status" value="1"/>
</dbReference>
<gene>
    <name evidence="5" type="ORF">D4764_11G0006450</name>
</gene>
<dbReference type="GO" id="GO:0005764">
    <property type="term" value="C:lysosome"/>
    <property type="evidence" value="ECO:0007669"/>
    <property type="project" value="TreeGrafter"/>
</dbReference>
<dbReference type="GO" id="GO:0005794">
    <property type="term" value="C:Golgi apparatus"/>
    <property type="evidence" value="ECO:0007669"/>
    <property type="project" value="TreeGrafter"/>
</dbReference>
<feature type="domain" description="Cystatin" evidence="4">
    <location>
        <begin position="26"/>
        <end position="138"/>
    </location>
</feature>
<organism evidence="5 6">
    <name type="scientific">Takifugu flavidus</name>
    <name type="common">sansaifugu</name>
    <dbReference type="NCBI Taxonomy" id="433684"/>
    <lineage>
        <taxon>Eukaryota</taxon>
        <taxon>Metazoa</taxon>
        <taxon>Chordata</taxon>
        <taxon>Craniata</taxon>
        <taxon>Vertebrata</taxon>
        <taxon>Euteleostomi</taxon>
        <taxon>Actinopterygii</taxon>
        <taxon>Neopterygii</taxon>
        <taxon>Teleostei</taxon>
        <taxon>Neoteleostei</taxon>
        <taxon>Acanthomorphata</taxon>
        <taxon>Eupercaria</taxon>
        <taxon>Tetraodontiformes</taxon>
        <taxon>Tetradontoidea</taxon>
        <taxon>Tetraodontidae</taxon>
        <taxon>Takifugu</taxon>
    </lineage>
</organism>
<proteinExistence type="inferred from homology"/>
<dbReference type="SUPFAM" id="SSF54403">
    <property type="entry name" value="Cystatin/monellin"/>
    <property type="match status" value="1"/>
</dbReference>
<dbReference type="PANTHER" id="PTHR47141:SF1">
    <property type="entry name" value="CYSTATIN-F"/>
    <property type="match status" value="1"/>
</dbReference>
<dbReference type="GO" id="GO:0005783">
    <property type="term" value="C:endoplasmic reticulum"/>
    <property type="evidence" value="ECO:0007669"/>
    <property type="project" value="TreeGrafter"/>
</dbReference>
<evidence type="ECO:0000256" key="1">
    <source>
        <dbReference type="ARBA" id="ARBA00009403"/>
    </source>
</evidence>
<dbReference type="CDD" id="cd00042">
    <property type="entry name" value="CY"/>
    <property type="match status" value="1"/>
</dbReference>
<evidence type="ECO:0000313" key="6">
    <source>
        <dbReference type="Proteomes" id="UP000324091"/>
    </source>
</evidence>
<keyword evidence="6" id="KW-1185">Reference proteome</keyword>
<sequence length="139" mass="15687">MGMEALLFVALIDVVLVLAGRHNGQYIPGAPVNISKDDVNLKVILHNATCMYNNQSNDAFLFKPSAIITAQQQIVKGIKYFVDFQISRTVCRKKQVHTDLSTCDFQPEGPLRQTLQCHFEAWLIPWKNICHVKVLSCKS</sequence>
<dbReference type="Proteomes" id="UP000324091">
    <property type="component" value="Chromosome 11"/>
</dbReference>
<dbReference type="GO" id="GO:1903979">
    <property type="term" value="P:negative regulation of microglial cell activation"/>
    <property type="evidence" value="ECO:0007669"/>
    <property type="project" value="TreeGrafter"/>
</dbReference>
<dbReference type="Pfam" id="PF00031">
    <property type="entry name" value="Cystatin"/>
    <property type="match status" value="1"/>
</dbReference>
<comment type="caution">
    <text evidence="5">The sequence shown here is derived from an EMBL/GenBank/DDBJ whole genome shotgun (WGS) entry which is preliminary data.</text>
</comment>
<protein>
    <recommendedName>
        <fullName evidence="4">Cystatin domain-containing protein</fullName>
    </recommendedName>
</protein>
<dbReference type="InterPro" id="IPR000010">
    <property type="entry name" value="Cystatin_dom"/>
</dbReference>
<dbReference type="AlphaFoldDB" id="A0A5C6PFE7"/>
<dbReference type="GO" id="GO:0004869">
    <property type="term" value="F:cysteine-type endopeptidase inhibitor activity"/>
    <property type="evidence" value="ECO:0007669"/>
    <property type="project" value="InterPro"/>
</dbReference>
<evidence type="ECO:0000259" key="4">
    <source>
        <dbReference type="SMART" id="SM00043"/>
    </source>
</evidence>